<dbReference type="Proteomes" id="UP001176941">
    <property type="component" value="Chromosome 20"/>
</dbReference>
<evidence type="ECO:0000313" key="1">
    <source>
        <dbReference type="EMBL" id="CAI9162352.1"/>
    </source>
</evidence>
<protein>
    <submittedName>
        <fullName evidence="1">Uncharacterized protein</fullName>
    </submittedName>
</protein>
<dbReference type="EMBL" id="OX459956">
    <property type="protein sequence ID" value="CAI9162352.1"/>
    <property type="molecule type" value="Genomic_DNA"/>
</dbReference>
<accession>A0ABN8YLB0</accession>
<organism evidence="1 2">
    <name type="scientific">Rangifer tarandus platyrhynchus</name>
    <name type="common">Svalbard reindeer</name>
    <dbReference type="NCBI Taxonomy" id="3082113"/>
    <lineage>
        <taxon>Eukaryota</taxon>
        <taxon>Metazoa</taxon>
        <taxon>Chordata</taxon>
        <taxon>Craniata</taxon>
        <taxon>Vertebrata</taxon>
        <taxon>Euteleostomi</taxon>
        <taxon>Mammalia</taxon>
        <taxon>Eutheria</taxon>
        <taxon>Laurasiatheria</taxon>
        <taxon>Artiodactyla</taxon>
        <taxon>Ruminantia</taxon>
        <taxon>Pecora</taxon>
        <taxon>Cervidae</taxon>
        <taxon>Odocoileinae</taxon>
        <taxon>Rangifer</taxon>
    </lineage>
</organism>
<keyword evidence="2" id="KW-1185">Reference proteome</keyword>
<proteinExistence type="predicted"/>
<gene>
    <name evidence="1" type="ORF">MRATA1EN1_LOCUS11314</name>
</gene>
<name>A0ABN8YLB0_RANTA</name>
<reference evidence="1" key="1">
    <citation type="submission" date="2023-04" db="EMBL/GenBank/DDBJ databases">
        <authorList>
            <consortium name="ELIXIR-Norway"/>
        </authorList>
    </citation>
    <scope>NUCLEOTIDE SEQUENCE [LARGE SCALE GENOMIC DNA]</scope>
</reference>
<sequence>MMFCNFIIKMFKLEGSMWLFRGTGYLEKGGGEGRSCAHFSLLTNSLVLPGLCPKTLELLLTLWQKPSGPTPSKCEFLVESTWHVKITGWKITTASGGYQIVYRSDVGGF</sequence>
<evidence type="ECO:0000313" key="2">
    <source>
        <dbReference type="Proteomes" id="UP001176941"/>
    </source>
</evidence>